<dbReference type="Proteomes" id="UP000198406">
    <property type="component" value="Unassembled WGS sequence"/>
</dbReference>
<dbReference type="PROSITE" id="PS50096">
    <property type="entry name" value="IQ"/>
    <property type="match status" value="1"/>
</dbReference>
<dbReference type="EMBL" id="BDSP01000076">
    <property type="protein sequence ID" value="GAX14218.1"/>
    <property type="molecule type" value="Genomic_DNA"/>
</dbReference>
<evidence type="ECO:0000259" key="7">
    <source>
        <dbReference type="PROSITE" id="PS50237"/>
    </source>
</evidence>
<dbReference type="Gene3D" id="3.90.1750.10">
    <property type="entry name" value="Hect, E3 ligase catalytic domains"/>
    <property type="match status" value="1"/>
</dbReference>
<keyword evidence="4 5" id="KW-0833">Ubl conjugation pathway</keyword>
<dbReference type="InterPro" id="IPR000569">
    <property type="entry name" value="HECT_dom"/>
</dbReference>
<dbReference type="AlphaFoldDB" id="A0A1Z5JK96"/>
<reference evidence="8 9" key="1">
    <citation type="journal article" date="2015" name="Plant Cell">
        <title>Oil accumulation by the oleaginous diatom Fistulifera solaris as revealed by the genome and transcriptome.</title>
        <authorList>
            <person name="Tanaka T."/>
            <person name="Maeda Y."/>
            <person name="Veluchamy A."/>
            <person name="Tanaka M."/>
            <person name="Abida H."/>
            <person name="Marechal E."/>
            <person name="Bowler C."/>
            <person name="Muto M."/>
            <person name="Sunaga Y."/>
            <person name="Tanaka M."/>
            <person name="Yoshino T."/>
            <person name="Taniguchi T."/>
            <person name="Fukuda Y."/>
            <person name="Nemoto M."/>
            <person name="Matsumoto M."/>
            <person name="Wong P.S."/>
            <person name="Aburatani S."/>
            <person name="Fujibuchi W."/>
        </authorList>
    </citation>
    <scope>NUCLEOTIDE SEQUENCE [LARGE SCALE GENOMIC DNA]</scope>
    <source>
        <strain evidence="8 9">JPCC DA0580</strain>
    </source>
</reference>
<keyword evidence="8" id="KW-0436">Ligase</keyword>
<gene>
    <name evidence="8" type="ORF">FisN_20Hh159</name>
</gene>
<feature type="active site" description="Glycyl thioester intermediate" evidence="5">
    <location>
        <position position="1049"/>
    </location>
</feature>
<dbReference type="Gene3D" id="3.30.2410.10">
    <property type="entry name" value="Hect, E3 ligase catalytic domain"/>
    <property type="match status" value="1"/>
</dbReference>
<dbReference type="SMART" id="SM00119">
    <property type="entry name" value="HECTc"/>
    <property type="match status" value="1"/>
</dbReference>
<accession>A0A1Z5JK96</accession>
<organism evidence="8 9">
    <name type="scientific">Fistulifera solaris</name>
    <name type="common">Oleaginous diatom</name>
    <dbReference type="NCBI Taxonomy" id="1519565"/>
    <lineage>
        <taxon>Eukaryota</taxon>
        <taxon>Sar</taxon>
        <taxon>Stramenopiles</taxon>
        <taxon>Ochrophyta</taxon>
        <taxon>Bacillariophyta</taxon>
        <taxon>Bacillariophyceae</taxon>
        <taxon>Bacillariophycidae</taxon>
        <taxon>Naviculales</taxon>
        <taxon>Naviculaceae</taxon>
        <taxon>Fistulifera</taxon>
    </lineage>
</organism>
<comment type="catalytic activity">
    <reaction evidence="1">
        <text>S-ubiquitinyl-[E2 ubiquitin-conjugating enzyme]-L-cysteine + [acceptor protein]-L-lysine = [E2 ubiquitin-conjugating enzyme]-L-cysteine + N(6)-ubiquitinyl-[acceptor protein]-L-lysine.</text>
        <dbReference type="EC" id="2.3.2.26"/>
    </reaction>
</comment>
<keyword evidence="8" id="KW-0012">Acyltransferase</keyword>
<dbReference type="InParanoid" id="A0A1Z5JK96"/>
<evidence type="ECO:0000313" key="9">
    <source>
        <dbReference type="Proteomes" id="UP000198406"/>
    </source>
</evidence>
<evidence type="ECO:0000256" key="3">
    <source>
        <dbReference type="ARBA" id="ARBA00022679"/>
    </source>
</evidence>
<name>A0A1Z5JK96_FISSO</name>
<keyword evidence="9" id="KW-1185">Reference proteome</keyword>
<dbReference type="GO" id="GO:0006511">
    <property type="term" value="P:ubiquitin-dependent protein catabolic process"/>
    <property type="evidence" value="ECO:0007669"/>
    <property type="project" value="TreeGrafter"/>
</dbReference>
<dbReference type="Pfam" id="PF00632">
    <property type="entry name" value="HECT"/>
    <property type="match status" value="1"/>
</dbReference>
<dbReference type="GO" id="GO:0061630">
    <property type="term" value="F:ubiquitin protein ligase activity"/>
    <property type="evidence" value="ECO:0007669"/>
    <property type="project" value="UniProtKB-EC"/>
</dbReference>
<feature type="compositionally biased region" description="Polar residues" evidence="6">
    <location>
        <begin position="339"/>
        <end position="351"/>
    </location>
</feature>
<dbReference type="PROSITE" id="PS50237">
    <property type="entry name" value="HECT"/>
    <property type="match status" value="1"/>
</dbReference>
<feature type="region of interest" description="Disordered" evidence="6">
    <location>
        <begin position="309"/>
        <end position="351"/>
    </location>
</feature>
<dbReference type="PANTHER" id="PTHR45700">
    <property type="entry name" value="UBIQUITIN-PROTEIN LIGASE E3C"/>
    <property type="match status" value="1"/>
</dbReference>
<dbReference type="InterPro" id="IPR044611">
    <property type="entry name" value="E3A/B/C-like"/>
</dbReference>
<comment type="caution">
    <text evidence="8">The sequence shown here is derived from an EMBL/GenBank/DDBJ whole genome shotgun (WGS) entry which is preliminary data.</text>
</comment>
<dbReference type="OrthoDB" id="8068875at2759"/>
<dbReference type="CDD" id="cd00078">
    <property type="entry name" value="HECTc"/>
    <property type="match status" value="1"/>
</dbReference>
<evidence type="ECO:0000256" key="1">
    <source>
        <dbReference type="ARBA" id="ARBA00000885"/>
    </source>
</evidence>
<evidence type="ECO:0000256" key="6">
    <source>
        <dbReference type="SAM" id="MobiDB-lite"/>
    </source>
</evidence>
<sequence>MFDGQFRTRRNVNLGGKTSRSRKEILEDSKRQRQDREKAQRREKCAIYVQKLRRGAQARKKLIEQLEHSLTHVTGIDTYTRNLDVLLRLYSGSKIPDANVEIWLRNYSLMLQGHGTQLREGILAKWVIRATLLWMQQAPTAIAERDAICSVILEHILSQKDYVRQNLGYDSGYSLAVDTMLTTTNSRLTQLICDTIFLATPRPAGEAVLGALSLLQSSKVDWQKLQALYESLSESTAIDPRYIYLRDTVDKIAAQHGLAMLRSVLSLPSTNAVQTGVVVGITNKLMARSTAVPFFCSLLVRDEDPVKVLSSSPERSVATPINTDENDSSSDEEDEWSLRRTSNTVPSNKVSSVARATMRHEIKTAAQLDRVMSAEYQSWRNQSLELLRSANNERAIAVAREIVDARRWIKWSADLVRPSDSMEIVGTEDMFALLGQLLKPLTGLTVRQSSRSTFLSQLAFEPSISEHLWFYTQRFGEQTHDASFLTAMSAFCDLLSHRLIAMLDSQFLEQYNSAGSRIRAGDAILRVKQILFSLYWEKPVKTGDFNGVFDTRYSVDGLRARLFLTGTKLWNSLHDRWCRLLRHAEICDESNWLFPDFSSFGDSNAVVRGNTPTNDDQMDLDESEDEQMTGDDLDQLADVFSDPKMGRVLTSIPQALPFDRRVRLFQSLLNNDKQTTQNDEAAARSALVNMLRGEDVDMMSGRERVSIRRDRLYSDSMETLNKLGSRLRRRVQVSFVNQHGAAEAGIDGGGVFKEFIDDLIKDAFLRPQGSTATHQLFSVTQQQTLAVNTSLVVDQKILDQYEFLGRVLGKAVYESILVDPQFCLPFLNQLLGKRNSLEDLKNYDLEYYRNLIKLLSLSAEEIESLCLTFEVTIGDERTGKVHMVDLIANGRNVAVTKQSVIQYVHLVANHRLNVISAAQTKAFLSGFRDLIPAPWVRLFSSYELQKLISGDDRGIDVLSLKDAMQYASGYHPSQEVVKWFWEIVCEMSAEQQQKLLKFMTSCSRQPLLGFSSLEPSPCLQQIRLPSSLRETTNLDLLAKTTPLPTASTCMNLLKLPNYPNKQLMKWKILAAIEAGAGFELT</sequence>
<dbReference type="EC" id="2.3.2.26" evidence="2"/>
<keyword evidence="3 8" id="KW-0808">Transferase</keyword>
<dbReference type="GO" id="GO:0016874">
    <property type="term" value="F:ligase activity"/>
    <property type="evidence" value="ECO:0007669"/>
    <property type="project" value="UniProtKB-KW"/>
</dbReference>
<feature type="domain" description="HECT" evidence="7">
    <location>
        <begin position="727"/>
        <end position="1081"/>
    </location>
</feature>
<evidence type="ECO:0000256" key="4">
    <source>
        <dbReference type="ARBA" id="ARBA00022786"/>
    </source>
</evidence>
<protein>
    <recommendedName>
        <fullName evidence="2">HECT-type E3 ubiquitin transferase</fullName>
        <ecNumber evidence="2">2.3.2.26</ecNumber>
    </recommendedName>
</protein>
<feature type="compositionally biased region" description="Acidic residues" evidence="6">
    <location>
        <begin position="324"/>
        <end position="335"/>
    </location>
</feature>
<dbReference type="SUPFAM" id="SSF56204">
    <property type="entry name" value="Hect, E3 ligase catalytic domain"/>
    <property type="match status" value="1"/>
</dbReference>
<proteinExistence type="predicted"/>
<dbReference type="PANTHER" id="PTHR45700:SF2">
    <property type="entry name" value="UBIQUITIN-PROTEIN LIGASE E3C"/>
    <property type="match status" value="1"/>
</dbReference>
<feature type="compositionally biased region" description="Polar residues" evidence="6">
    <location>
        <begin position="309"/>
        <end position="323"/>
    </location>
</feature>
<feature type="region of interest" description="Disordered" evidence="6">
    <location>
        <begin position="1"/>
        <end position="40"/>
    </location>
</feature>
<dbReference type="InterPro" id="IPR035983">
    <property type="entry name" value="Hect_E3_ubiquitin_ligase"/>
</dbReference>
<evidence type="ECO:0000256" key="5">
    <source>
        <dbReference type="PROSITE-ProRule" id="PRU00104"/>
    </source>
</evidence>
<evidence type="ECO:0000313" key="8">
    <source>
        <dbReference type="EMBL" id="GAX14218.1"/>
    </source>
</evidence>
<dbReference type="GO" id="GO:0000209">
    <property type="term" value="P:protein polyubiquitination"/>
    <property type="evidence" value="ECO:0007669"/>
    <property type="project" value="InterPro"/>
</dbReference>
<evidence type="ECO:0000256" key="2">
    <source>
        <dbReference type="ARBA" id="ARBA00012485"/>
    </source>
</evidence>
<feature type="compositionally biased region" description="Basic and acidic residues" evidence="6">
    <location>
        <begin position="21"/>
        <end position="40"/>
    </location>
</feature>
<dbReference type="Gene3D" id="3.30.2160.10">
    <property type="entry name" value="Hect, E3 ligase catalytic domain"/>
    <property type="match status" value="1"/>
</dbReference>